<keyword evidence="6" id="KW-0408">Iron</keyword>
<dbReference type="CDD" id="cd03469">
    <property type="entry name" value="Rieske_RO_Alpha_N"/>
    <property type="match status" value="1"/>
</dbReference>
<evidence type="ECO:0000259" key="9">
    <source>
        <dbReference type="PROSITE" id="PS51296"/>
    </source>
</evidence>
<dbReference type="GO" id="GO:0016491">
    <property type="term" value="F:oxidoreductase activity"/>
    <property type="evidence" value="ECO:0007669"/>
    <property type="project" value="UniProtKB-KW"/>
</dbReference>
<dbReference type="GO" id="GO:0005506">
    <property type="term" value="F:iron ion binding"/>
    <property type="evidence" value="ECO:0007669"/>
    <property type="project" value="InterPro"/>
</dbReference>
<dbReference type="Proteomes" id="UP000242957">
    <property type="component" value="Unassembled WGS sequence"/>
</dbReference>
<keyword evidence="11" id="KW-1185">Reference proteome</keyword>
<dbReference type="EMBL" id="FNIJ01000005">
    <property type="protein sequence ID" value="SDN83134.1"/>
    <property type="molecule type" value="Genomic_DNA"/>
</dbReference>
<organism evidence="10 11">
    <name type="scientific">Pseudomonas jinjuensis</name>
    <dbReference type="NCBI Taxonomy" id="198616"/>
    <lineage>
        <taxon>Bacteria</taxon>
        <taxon>Pseudomonadati</taxon>
        <taxon>Pseudomonadota</taxon>
        <taxon>Gammaproteobacteria</taxon>
        <taxon>Pseudomonadales</taxon>
        <taxon>Pseudomonadaceae</taxon>
        <taxon>Pseudomonas</taxon>
    </lineage>
</organism>
<keyword evidence="3" id="KW-0479">Metal-binding</keyword>
<evidence type="ECO:0000256" key="2">
    <source>
        <dbReference type="ARBA" id="ARBA00022714"/>
    </source>
</evidence>
<keyword evidence="4" id="KW-0058">Aromatic hydrocarbons catabolism</keyword>
<keyword evidence="8" id="KW-0520">NAD</keyword>
<dbReference type="Gene3D" id="3.90.380.10">
    <property type="entry name" value="Naphthalene 1,2-dioxygenase Alpha Subunit, Chain A, domain 1"/>
    <property type="match status" value="1"/>
</dbReference>
<dbReference type="InterPro" id="IPR017941">
    <property type="entry name" value="Rieske_2Fe-2S"/>
</dbReference>
<dbReference type="InterPro" id="IPR015879">
    <property type="entry name" value="Ring_hydroxy_dOase_asu_C_dom"/>
</dbReference>
<dbReference type="OrthoDB" id="9769355at2"/>
<keyword evidence="7" id="KW-0411">Iron-sulfur</keyword>
<dbReference type="SUPFAM" id="SSF50022">
    <property type="entry name" value="ISP domain"/>
    <property type="match status" value="1"/>
</dbReference>
<evidence type="ECO:0000256" key="6">
    <source>
        <dbReference type="ARBA" id="ARBA00023004"/>
    </source>
</evidence>
<dbReference type="Gene3D" id="2.102.10.10">
    <property type="entry name" value="Rieske [2Fe-2S] iron-sulphur domain"/>
    <property type="match status" value="1"/>
</dbReference>
<protein>
    <submittedName>
        <fullName evidence="10">Rieske [2Fe-2S] domain-containing protein</fullName>
    </submittedName>
</protein>
<dbReference type="RefSeq" id="WP_084310519.1">
    <property type="nucleotide sequence ID" value="NZ_FNIJ01000005.1"/>
</dbReference>
<reference evidence="11" key="1">
    <citation type="submission" date="2016-10" db="EMBL/GenBank/DDBJ databases">
        <authorList>
            <person name="Varghese N."/>
            <person name="Submissions S."/>
        </authorList>
    </citation>
    <scope>NUCLEOTIDE SEQUENCE [LARGE SCALE GENOMIC DNA]</scope>
    <source>
        <strain evidence="11">JCM 21621</strain>
    </source>
</reference>
<dbReference type="InterPro" id="IPR036922">
    <property type="entry name" value="Rieske_2Fe-2S_sf"/>
</dbReference>
<accession>A0A1H0EL42</accession>
<evidence type="ECO:0000313" key="10">
    <source>
        <dbReference type="EMBL" id="SDN83134.1"/>
    </source>
</evidence>
<name>A0A1H0EL42_9PSED</name>
<evidence type="ECO:0000256" key="4">
    <source>
        <dbReference type="ARBA" id="ARBA00022797"/>
    </source>
</evidence>
<dbReference type="PRINTS" id="PR00090">
    <property type="entry name" value="RNGDIOXGNASE"/>
</dbReference>
<comment type="cofactor">
    <cofactor evidence="1">
        <name>Fe cation</name>
        <dbReference type="ChEBI" id="CHEBI:24875"/>
    </cofactor>
</comment>
<keyword evidence="5" id="KW-0560">Oxidoreductase</keyword>
<evidence type="ECO:0000256" key="8">
    <source>
        <dbReference type="ARBA" id="ARBA00023027"/>
    </source>
</evidence>
<sequence length="464" mass="52617">MNDPRHAQFTLLPPEEAGDPGLFQNLLKEETVPVPAHLQSTPWDHGDDDLSVERYSARWFHELEAQKLWPKAWQMVGREEEIQKPGDHLVYDIVNTSIIVMRGQDNVIRGFYNSCLHRGRALRMSGGATNQLRCPYHGFTWDLQGDFKSMPTTWDFKHLEPCQLKLPQVRVESWGGFVFINEDENAASLLEHLGVLPEHFKDYNLERSVSIAHVQRRMACNWKVAQEAFMESMHTRATHPQIMTFTGDVDSQYDMYGDNISRSVTPMGVTSSNLDGVEQALILHDILEESGRMAESDSSGHVLPEGVTTRQYIGELNRKIFSEAAGVDLSHATLAELQDAILYSVFPNSQVWAGYFGNIVYRAIPDGDNHESCLFDVWLLGRHREGEARPAGARLTRLEDHQDFCEAPELGALGPVFDQDLSNLDAMTKGLKASKKGFVSLASYQESRIRHHHETLDKYLELDR</sequence>
<dbReference type="STRING" id="198616.SAMN05216193_105220"/>
<dbReference type="PROSITE" id="PS51296">
    <property type="entry name" value="RIESKE"/>
    <property type="match status" value="1"/>
</dbReference>
<evidence type="ECO:0000313" key="11">
    <source>
        <dbReference type="Proteomes" id="UP000242957"/>
    </source>
</evidence>
<dbReference type="CDD" id="cd08882">
    <property type="entry name" value="RHO_alpha_C_MupW-like"/>
    <property type="match status" value="1"/>
</dbReference>
<dbReference type="Pfam" id="PF00355">
    <property type="entry name" value="Rieske"/>
    <property type="match status" value="1"/>
</dbReference>
<dbReference type="GO" id="GO:0051537">
    <property type="term" value="F:2 iron, 2 sulfur cluster binding"/>
    <property type="evidence" value="ECO:0007669"/>
    <property type="project" value="UniProtKB-KW"/>
</dbReference>
<keyword evidence="2" id="KW-0001">2Fe-2S</keyword>
<dbReference type="InterPro" id="IPR001663">
    <property type="entry name" value="Rng_hydr_dOase-A"/>
</dbReference>
<evidence type="ECO:0000256" key="5">
    <source>
        <dbReference type="ARBA" id="ARBA00023002"/>
    </source>
</evidence>
<proteinExistence type="predicted"/>
<evidence type="ECO:0000256" key="7">
    <source>
        <dbReference type="ARBA" id="ARBA00023014"/>
    </source>
</evidence>
<feature type="domain" description="Rieske" evidence="9">
    <location>
        <begin position="73"/>
        <end position="180"/>
    </location>
</feature>
<evidence type="ECO:0000256" key="1">
    <source>
        <dbReference type="ARBA" id="ARBA00001962"/>
    </source>
</evidence>
<dbReference type="PANTHER" id="PTHR43756:SF5">
    <property type="entry name" value="CHOLINE MONOOXYGENASE, CHLOROPLASTIC"/>
    <property type="match status" value="1"/>
</dbReference>
<dbReference type="PROSITE" id="PS00570">
    <property type="entry name" value="RING_HYDROXYL_ALPHA"/>
    <property type="match status" value="1"/>
</dbReference>
<dbReference type="Pfam" id="PF00848">
    <property type="entry name" value="Ring_hydroxyl_A"/>
    <property type="match status" value="1"/>
</dbReference>
<dbReference type="AlphaFoldDB" id="A0A1H0EL42"/>
<dbReference type="SUPFAM" id="SSF55961">
    <property type="entry name" value="Bet v1-like"/>
    <property type="match status" value="1"/>
</dbReference>
<dbReference type="PANTHER" id="PTHR43756">
    <property type="entry name" value="CHOLINE MONOOXYGENASE, CHLOROPLASTIC"/>
    <property type="match status" value="1"/>
</dbReference>
<evidence type="ECO:0000256" key="3">
    <source>
        <dbReference type="ARBA" id="ARBA00022723"/>
    </source>
</evidence>
<gene>
    <name evidence="10" type="ORF">SAMN05216193_105220</name>
</gene>
<dbReference type="InterPro" id="IPR015881">
    <property type="entry name" value="ARHD_Rieske_2Fe_2S"/>
</dbReference>